<keyword evidence="1" id="KW-1133">Transmembrane helix</keyword>
<comment type="caution">
    <text evidence="2">The sequence shown here is derived from an EMBL/GenBank/DDBJ whole genome shotgun (WGS) entry which is preliminary data.</text>
</comment>
<dbReference type="EMBL" id="CALNXK010000190">
    <property type="protein sequence ID" value="CAH3174350.1"/>
    <property type="molecule type" value="Genomic_DNA"/>
</dbReference>
<dbReference type="PANTHER" id="PTHR10306:SF17">
    <property type="entry name" value="MARVEL DOMAIN-CONTAINING PROTEIN"/>
    <property type="match status" value="1"/>
</dbReference>
<name>A0ABN8RAM6_9CNID</name>
<feature type="transmembrane region" description="Helical" evidence="1">
    <location>
        <begin position="20"/>
        <end position="40"/>
    </location>
</feature>
<sequence length="246" mass="27576">MALLYRGESRKKILRHPIFWMKIAEIVLGLIIFPLCITYNGKGGIYVTNTTRSLNFTVKYPFEYNNETIVFTGEDNPVGNFNFDPAIEACVKLFVGVSVVSCFAAVTTLIVGCVVHRNEDKANKVLIAEIFVALLMAFLLVISTSLWLYNLLELRKEVEDEIVSIITSLGRDQCKNCVEFLPSYSALFASVSLAYISFLIWLCNTVMVFLETLHHSAAHITDTSSLVITQELTNKSHETEEQTSAT</sequence>
<evidence type="ECO:0000313" key="3">
    <source>
        <dbReference type="Proteomes" id="UP001159405"/>
    </source>
</evidence>
<feature type="transmembrane region" description="Helical" evidence="1">
    <location>
        <begin position="93"/>
        <end position="114"/>
    </location>
</feature>
<gene>
    <name evidence="2" type="ORF">PLOB_00015164</name>
</gene>
<organism evidence="2 3">
    <name type="scientific">Porites lobata</name>
    <dbReference type="NCBI Taxonomy" id="104759"/>
    <lineage>
        <taxon>Eukaryota</taxon>
        <taxon>Metazoa</taxon>
        <taxon>Cnidaria</taxon>
        <taxon>Anthozoa</taxon>
        <taxon>Hexacorallia</taxon>
        <taxon>Scleractinia</taxon>
        <taxon>Fungiina</taxon>
        <taxon>Poritidae</taxon>
        <taxon>Porites</taxon>
    </lineage>
</organism>
<keyword evidence="1" id="KW-0472">Membrane</keyword>
<feature type="transmembrane region" description="Helical" evidence="1">
    <location>
        <begin position="186"/>
        <end position="210"/>
    </location>
</feature>
<dbReference type="PRINTS" id="PR00220">
    <property type="entry name" value="SYNAPTOPHYSN"/>
</dbReference>
<proteinExistence type="predicted"/>
<dbReference type="Proteomes" id="UP001159405">
    <property type="component" value="Unassembled WGS sequence"/>
</dbReference>
<feature type="transmembrane region" description="Helical" evidence="1">
    <location>
        <begin position="126"/>
        <end position="149"/>
    </location>
</feature>
<evidence type="ECO:0000313" key="2">
    <source>
        <dbReference type="EMBL" id="CAH3174350.1"/>
    </source>
</evidence>
<evidence type="ECO:0000256" key="1">
    <source>
        <dbReference type="SAM" id="Phobius"/>
    </source>
</evidence>
<accession>A0ABN8RAM6</accession>
<dbReference type="PANTHER" id="PTHR10306">
    <property type="entry name" value="SYNAPTOPHYSIN"/>
    <property type="match status" value="1"/>
</dbReference>
<dbReference type="InterPro" id="IPR001285">
    <property type="entry name" value="Synaptophysin/porin"/>
</dbReference>
<protein>
    <submittedName>
        <fullName evidence="2">Uncharacterized protein</fullName>
    </submittedName>
</protein>
<keyword evidence="1" id="KW-0812">Transmembrane</keyword>
<reference evidence="2 3" key="1">
    <citation type="submission" date="2022-05" db="EMBL/GenBank/DDBJ databases">
        <authorList>
            <consortium name="Genoscope - CEA"/>
            <person name="William W."/>
        </authorList>
    </citation>
    <scope>NUCLEOTIDE SEQUENCE [LARGE SCALE GENOMIC DNA]</scope>
</reference>
<keyword evidence="3" id="KW-1185">Reference proteome</keyword>